<name>A0A8T3B4Z5_DENNO</name>
<feature type="region of interest" description="Disordered" evidence="1">
    <location>
        <begin position="451"/>
        <end position="473"/>
    </location>
</feature>
<sequence>MATKVDALEERLVGEVREISSHWSWGALMFIMRIKWRRPGRYQVNWGALTEDGTGGGGKKDGDPRRCGLSRGSISQIHDHDHPGGGTRIFGGTIKLGRESFKLAKRNYSYYQVEQLEQEVSELRQALKDKQEQEQAMLQVLIRVEQEQKVTEDARMFAEQDAAAQKYASHMLQVLFHARNLQRLYLYVASFIVLLVKKQMPAELCNALPIRHIPVLVKFKWRWLAAADDSRGWPAVAKVGRGRQWPGFSDGDGGGGACGANGGFSDGFHEFQLTPTIWEKVNGDARNLHVLLKARKKYEEAMAMIAQMEKRAVMAETMLAATLQGQSSPTKAQGPSSPSPRASLDNSNATSNQDTQQESPSRKISLLSRPFGLAGVIETSRTIIELSEEKKKKKRPERPDVVDATSVPFYRLRRTQEDGVEQAFPKTGRRRRSPCEQYLADIVELCQRTPDETLPMDAAERNFTKDRSYRRRP</sequence>
<feature type="compositionally biased region" description="Basic and acidic residues" evidence="1">
    <location>
        <begin position="458"/>
        <end position="467"/>
    </location>
</feature>
<dbReference type="EMBL" id="JAGYWB010000011">
    <property type="protein sequence ID" value="KAI0504142.1"/>
    <property type="molecule type" value="Genomic_DNA"/>
</dbReference>
<dbReference type="OrthoDB" id="1743672at2759"/>
<dbReference type="SMR" id="A0A8T3B4Z5"/>
<feature type="region of interest" description="Disordered" evidence="1">
    <location>
        <begin position="323"/>
        <end position="364"/>
    </location>
</feature>
<reference evidence="2" key="1">
    <citation type="journal article" date="2022" name="Front. Genet.">
        <title>Chromosome-Scale Assembly of the Dendrobium nobile Genome Provides Insights Into the Molecular Mechanism of the Biosynthesis of the Medicinal Active Ingredient of Dendrobium.</title>
        <authorList>
            <person name="Xu Q."/>
            <person name="Niu S.-C."/>
            <person name="Li K.-L."/>
            <person name="Zheng P.-J."/>
            <person name="Zhang X.-J."/>
            <person name="Jia Y."/>
            <person name="Liu Y."/>
            <person name="Niu Y.-X."/>
            <person name="Yu L.-H."/>
            <person name="Chen D.-F."/>
            <person name="Zhang G.-Q."/>
        </authorList>
    </citation>
    <scope>NUCLEOTIDE SEQUENCE</scope>
    <source>
        <tissue evidence="2">Leaf</tissue>
    </source>
</reference>
<comment type="caution">
    <text evidence="2">The sequence shown here is derived from an EMBL/GenBank/DDBJ whole genome shotgun (WGS) entry which is preliminary data.</text>
</comment>
<evidence type="ECO:0000313" key="2">
    <source>
        <dbReference type="EMBL" id="KAI0504142.1"/>
    </source>
</evidence>
<dbReference type="Proteomes" id="UP000829196">
    <property type="component" value="Unassembled WGS sequence"/>
</dbReference>
<feature type="compositionally biased region" description="Polar residues" evidence="1">
    <location>
        <begin position="323"/>
        <end position="359"/>
    </location>
</feature>
<evidence type="ECO:0000256" key="1">
    <source>
        <dbReference type="SAM" id="MobiDB-lite"/>
    </source>
</evidence>
<protein>
    <submittedName>
        <fullName evidence="2">Uncharacterized protein</fullName>
    </submittedName>
</protein>
<keyword evidence="3" id="KW-1185">Reference proteome</keyword>
<evidence type="ECO:0000313" key="3">
    <source>
        <dbReference type="Proteomes" id="UP000829196"/>
    </source>
</evidence>
<accession>A0A8T3B4Z5</accession>
<proteinExistence type="predicted"/>
<dbReference type="AlphaFoldDB" id="A0A8T3B4Z5"/>
<gene>
    <name evidence="2" type="ORF">KFK09_015090</name>
</gene>
<organism evidence="2 3">
    <name type="scientific">Dendrobium nobile</name>
    <name type="common">Orchid</name>
    <dbReference type="NCBI Taxonomy" id="94219"/>
    <lineage>
        <taxon>Eukaryota</taxon>
        <taxon>Viridiplantae</taxon>
        <taxon>Streptophyta</taxon>
        <taxon>Embryophyta</taxon>
        <taxon>Tracheophyta</taxon>
        <taxon>Spermatophyta</taxon>
        <taxon>Magnoliopsida</taxon>
        <taxon>Liliopsida</taxon>
        <taxon>Asparagales</taxon>
        <taxon>Orchidaceae</taxon>
        <taxon>Epidendroideae</taxon>
        <taxon>Malaxideae</taxon>
        <taxon>Dendrobiinae</taxon>
        <taxon>Dendrobium</taxon>
    </lineage>
</organism>
<feature type="region of interest" description="Disordered" evidence="1">
    <location>
        <begin position="49"/>
        <end position="84"/>
    </location>
</feature>